<accession>S7TDS4</accession>
<dbReference type="GO" id="GO:0005542">
    <property type="term" value="F:folic acid binding"/>
    <property type="evidence" value="ECO:0007669"/>
    <property type="project" value="UniProtKB-KW"/>
</dbReference>
<proteinExistence type="predicted"/>
<evidence type="ECO:0000256" key="7">
    <source>
        <dbReference type="ARBA" id="ARBA00022954"/>
    </source>
</evidence>
<dbReference type="SUPFAM" id="SSF55116">
    <property type="entry name" value="Formiminotransferase domain of formiminotransferase-cyclodeaminase"/>
    <property type="match status" value="2"/>
</dbReference>
<evidence type="ECO:0000256" key="3">
    <source>
        <dbReference type="ARBA" id="ARBA00012252"/>
    </source>
</evidence>
<dbReference type="NCBIfam" id="TIGR02024">
    <property type="entry name" value="FtcD"/>
    <property type="match status" value="1"/>
</dbReference>
<dbReference type="Gene3D" id="3.30.990.10">
    <property type="entry name" value="Formiminotransferase, N-terminal subdomain"/>
    <property type="match status" value="1"/>
</dbReference>
<dbReference type="InterPro" id="IPR012886">
    <property type="entry name" value="Formiminotransferase_N"/>
</dbReference>
<dbReference type="Proteomes" id="UP000014977">
    <property type="component" value="Unassembled WGS sequence"/>
</dbReference>
<dbReference type="GO" id="GO:0030409">
    <property type="term" value="F:glutamate formimidoyltransferase activity"/>
    <property type="evidence" value="ECO:0007669"/>
    <property type="project" value="UniProtKB-EC"/>
</dbReference>
<dbReference type="SMART" id="SM01221">
    <property type="entry name" value="FTCD"/>
    <property type="match status" value="1"/>
</dbReference>
<dbReference type="GO" id="GO:0019557">
    <property type="term" value="P:L-histidine catabolic process to glutamate and formate"/>
    <property type="evidence" value="ECO:0007669"/>
    <property type="project" value="UniProtKB-UniPathway"/>
</dbReference>
<dbReference type="PANTHER" id="PTHR12234">
    <property type="entry name" value="FORMIMINOTRANSFERASE-CYCLODEAMINASE"/>
    <property type="match status" value="1"/>
</dbReference>
<dbReference type="AlphaFoldDB" id="S7TDS4"/>
<keyword evidence="6" id="KW-0369">Histidine metabolism</keyword>
<keyword evidence="11" id="KW-1185">Reference proteome</keyword>
<dbReference type="InterPro" id="IPR022384">
    <property type="entry name" value="FormiminoTrfase_cat_dom_sf"/>
</dbReference>
<dbReference type="GO" id="GO:0019556">
    <property type="term" value="P:L-histidine catabolic process to glutamate and formamide"/>
    <property type="evidence" value="ECO:0007669"/>
    <property type="project" value="UniProtKB-UniPathway"/>
</dbReference>
<comment type="pathway">
    <text evidence="2">Amino-acid degradation; L-histidine degradation into L-glutamate; L-glutamate from N-formimidoyl-L-glutamate (transferase route): step 1/1.</text>
</comment>
<evidence type="ECO:0000256" key="6">
    <source>
        <dbReference type="ARBA" id="ARBA00022808"/>
    </source>
</evidence>
<dbReference type="RefSeq" id="WP_020878295.1">
    <property type="nucleotide sequence ID" value="NZ_ATHJ01000110.1"/>
</dbReference>
<name>S7TDS4_DESML</name>
<dbReference type="InterPro" id="IPR037070">
    <property type="entry name" value="Formiminotransferase_C_sf"/>
</dbReference>
<evidence type="ECO:0000256" key="2">
    <source>
        <dbReference type="ARBA" id="ARBA00005082"/>
    </source>
</evidence>
<keyword evidence="5 10" id="KW-0808">Transferase</keyword>
<evidence type="ECO:0000313" key="11">
    <source>
        <dbReference type="Proteomes" id="UP000014977"/>
    </source>
</evidence>
<dbReference type="EC" id="2.1.2.5" evidence="3"/>
<comment type="subcellular location">
    <subcellularLocation>
        <location evidence="1">Cytoplasm</location>
    </subcellularLocation>
</comment>
<dbReference type="PANTHER" id="PTHR12234:SF1">
    <property type="entry name" value="FORMIMINOTRANSFERASE N-TERMINAL SUBDOMAIN-CONTAINING PROTEIN"/>
    <property type="match status" value="1"/>
</dbReference>
<keyword evidence="7" id="KW-0290">Folate-binding</keyword>
<keyword evidence="4" id="KW-0963">Cytoplasm</keyword>
<dbReference type="STRING" id="897.B2D07_06990"/>
<evidence type="ECO:0000256" key="5">
    <source>
        <dbReference type="ARBA" id="ARBA00022679"/>
    </source>
</evidence>
<feature type="domain" description="Formiminotransferase C-terminal subdomain" evidence="8">
    <location>
        <begin position="183"/>
        <end position="296"/>
    </location>
</feature>
<comment type="caution">
    <text evidence="10">The sequence shown here is derived from an EMBL/GenBank/DDBJ whole genome shotgun (WGS) entry which is preliminary data.</text>
</comment>
<gene>
    <name evidence="10" type="ORF">dsmv_3205</name>
</gene>
<dbReference type="SMART" id="SM01222">
    <property type="entry name" value="FTCD_N"/>
    <property type="match status" value="1"/>
</dbReference>
<dbReference type="InterPro" id="IPR004227">
    <property type="entry name" value="Formiminotransferase_cat"/>
</dbReference>
<dbReference type="Pfam" id="PF02971">
    <property type="entry name" value="FTCD"/>
    <property type="match status" value="1"/>
</dbReference>
<dbReference type="Pfam" id="PF07837">
    <property type="entry name" value="FTCD_N"/>
    <property type="match status" value="1"/>
</dbReference>
<dbReference type="GO" id="GO:0005737">
    <property type="term" value="C:cytoplasm"/>
    <property type="evidence" value="ECO:0007669"/>
    <property type="project" value="UniProtKB-SubCell"/>
</dbReference>
<protein>
    <recommendedName>
        <fullName evidence="3">glutamate formimidoyltransferase</fullName>
        <ecNumber evidence="3">2.1.2.5</ecNumber>
    </recommendedName>
</protein>
<feature type="domain" description="Formiminotransferase N-terminal subdomain" evidence="9">
    <location>
        <begin position="4"/>
        <end position="181"/>
    </location>
</feature>
<dbReference type="Gene3D" id="3.30.70.670">
    <property type="entry name" value="Formiminotransferase, C-terminal subdomain"/>
    <property type="match status" value="1"/>
</dbReference>
<evidence type="ECO:0000256" key="1">
    <source>
        <dbReference type="ARBA" id="ARBA00004496"/>
    </source>
</evidence>
<evidence type="ECO:0000313" key="10">
    <source>
        <dbReference type="EMBL" id="EPR34826.1"/>
    </source>
</evidence>
<dbReference type="InterPro" id="IPR051623">
    <property type="entry name" value="FTCD"/>
</dbReference>
<dbReference type="InterPro" id="IPR013802">
    <property type="entry name" value="Formiminotransferase_C"/>
</dbReference>
<dbReference type="EMBL" id="ATHJ01000110">
    <property type="protein sequence ID" value="EPR34826.1"/>
    <property type="molecule type" value="Genomic_DNA"/>
</dbReference>
<evidence type="ECO:0000259" key="8">
    <source>
        <dbReference type="SMART" id="SM01221"/>
    </source>
</evidence>
<dbReference type="OrthoDB" id="9773217at2"/>
<dbReference type="eggNOG" id="COG3643">
    <property type="taxonomic scope" value="Bacteria"/>
</dbReference>
<reference evidence="10 11" key="1">
    <citation type="journal article" date="2013" name="Genome Announc.">
        <title>Draft genome sequences for three mercury-methylating, sulfate-reducing bacteria.</title>
        <authorList>
            <person name="Brown S.D."/>
            <person name="Hurt R.A.Jr."/>
            <person name="Gilmour C.C."/>
            <person name="Elias D.A."/>
        </authorList>
    </citation>
    <scope>NUCLEOTIDE SEQUENCE [LARGE SCALE GENOMIC DNA]</scope>
    <source>
        <strain evidence="10 11">DSM 2059</strain>
    </source>
</reference>
<dbReference type="InterPro" id="IPR037064">
    <property type="entry name" value="Formiminotransferase_N_sf"/>
</dbReference>
<evidence type="ECO:0000256" key="4">
    <source>
        <dbReference type="ARBA" id="ARBA00022490"/>
    </source>
</evidence>
<sequence length="305" mass="33311">MAIQLIECTPCFSEGRRHDVIDAILNPFRTTPGCHLLDHRSDGEENHLTISLAGRPGPVQEALMAAARIALETIDMNAYTGLHLGIGAVDMIPFAPVTNISMEACTTLARDFGRRLFHETEIPVYFFGEAAIRHERRCPADLRRGGYDLLKIEASAPKRRPDIGEPRLHPTAGATAVGVGKRPLYFHVNLRTADIAVAVKIAEAVTVHAGGPCHVKANARAIEDRDMTQIRFTILDPAVVPLYRILEMVRMEARGWGVEVALTDIPGMVSAGAFIQSAAYYLQAAGFHLDQVTELRLLAAMGDDT</sequence>
<evidence type="ECO:0000259" key="9">
    <source>
        <dbReference type="SMART" id="SM01222"/>
    </source>
</evidence>
<dbReference type="UniPathway" id="UPA00379">
    <property type="reaction ID" value="UER00555"/>
</dbReference>
<organism evidence="10 11">
    <name type="scientific">Desulfococcus multivorans DSM 2059</name>
    <dbReference type="NCBI Taxonomy" id="1121405"/>
    <lineage>
        <taxon>Bacteria</taxon>
        <taxon>Pseudomonadati</taxon>
        <taxon>Thermodesulfobacteriota</taxon>
        <taxon>Desulfobacteria</taxon>
        <taxon>Desulfobacterales</taxon>
        <taxon>Desulfococcaceae</taxon>
        <taxon>Desulfococcus</taxon>
    </lineage>
</organism>